<dbReference type="EMBL" id="JAACJJ010000043">
    <property type="protein sequence ID" value="KAF5315281.1"/>
    <property type="molecule type" value="Genomic_DNA"/>
</dbReference>
<dbReference type="GO" id="GO:0006355">
    <property type="term" value="P:regulation of DNA-templated transcription"/>
    <property type="evidence" value="ECO:0007669"/>
    <property type="project" value="TreeGrafter"/>
</dbReference>
<feature type="domain" description="A-kinase anchor protein 7-like phosphoesterase" evidence="2">
    <location>
        <begin position="72"/>
        <end position="160"/>
    </location>
</feature>
<dbReference type="InterPro" id="IPR019510">
    <property type="entry name" value="AKAP7-like_phosphoesterase"/>
</dbReference>
<evidence type="ECO:0000256" key="1">
    <source>
        <dbReference type="SAM" id="MobiDB-lite"/>
    </source>
</evidence>
<name>A0A8H5EWU5_9AGAR</name>
<dbReference type="AlphaFoldDB" id="A0A8H5EWU5"/>
<dbReference type="Pfam" id="PF10469">
    <property type="entry name" value="AKAP7_NLS"/>
    <property type="match status" value="1"/>
</dbReference>
<feature type="compositionally biased region" description="Basic and acidic residues" evidence="1">
    <location>
        <begin position="57"/>
        <end position="68"/>
    </location>
</feature>
<organism evidence="3 4">
    <name type="scientific">Psilocybe cf. subviscida</name>
    <dbReference type="NCBI Taxonomy" id="2480587"/>
    <lineage>
        <taxon>Eukaryota</taxon>
        <taxon>Fungi</taxon>
        <taxon>Dikarya</taxon>
        <taxon>Basidiomycota</taxon>
        <taxon>Agaricomycotina</taxon>
        <taxon>Agaricomycetes</taxon>
        <taxon>Agaricomycetidae</taxon>
        <taxon>Agaricales</taxon>
        <taxon>Agaricineae</taxon>
        <taxon>Strophariaceae</taxon>
        <taxon>Psilocybe</taxon>
    </lineage>
</organism>
<keyword evidence="4" id="KW-1185">Reference proteome</keyword>
<dbReference type="GO" id="GO:0006307">
    <property type="term" value="P:DNA alkylation repair"/>
    <property type="evidence" value="ECO:0007669"/>
    <property type="project" value="InterPro"/>
</dbReference>
<dbReference type="GO" id="GO:0005634">
    <property type="term" value="C:nucleus"/>
    <property type="evidence" value="ECO:0007669"/>
    <property type="project" value="TreeGrafter"/>
</dbReference>
<proteinExistence type="predicted"/>
<protein>
    <recommendedName>
        <fullName evidence="2">A-kinase anchor protein 7-like phosphoesterase domain-containing protein</fullName>
    </recommendedName>
</protein>
<dbReference type="Proteomes" id="UP000567179">
    <property type="component" value="Unassembled WGS sequence"/>
</dbReference>
<comment type="caution">
    <text evidence="3">The sequence shown here is derived from an EMBL/GenBank/DDBJ whole genome shotgun (WGS) entry which is preliminary data.</text>
</comment>
<feature type="compositionally biased region" description="Polar residues" evidence="1">
    <location>
        <begin position="20"/>
        <end position="31"/>
    </location>
</feature>
<dbReference type="PANTHER" id="PTHR13360">
    <property type="entry name" value="ACTIVATING SIGNAL COINTEGRATOR 1 COMPLEX SUBUNIT 1"/>
    <property type="match status" value="1"/>
</dbReference>
<gene>
    <name evidence="3" type="ORF">D9619_007564</name>
</gene>
<reference evidence="3 4" key="1">
    <citation type="journal article" date="2020" name="ISME J.">
        <title>Uncovering the hidden diversity of litter-decomposition mechanisms in mushroom-forming fungi.</title>
        <authorList>
            <person name="Floudas D."/>
            <person name="Bentzer J."/>
            <person name="Ahren D."/>
            <person name="Johansson T."/>
            <person name="Persson P."/>
            <person name="Tunlid A."/>
        </authorList>
    </citation>
    <scope>NUCLEOTIDE SEQUENCE [LARGE SCALE GENOMIC DNA]</scope>
    <source>
        <strain evidence="3 4">CBS 101986</strain>
    </source>
</reference>
<evidence type="ECO:0000259" key="2">
    <source>
        <dbReference type="Pfam" id="PF10469"/>
    </source>
</evidence>
<sequence length="508" mass="55506">MSADRDVPETSRAYHGVNSPRVSQQPSNYSSPARLAGHNPKSRESRHMKAKPQQKARKTEEQKKESPKNPRPTHFLALPLHTFPELQKRVSAFQNALFGDSDTSIPIAVVPPRTNMNPNARVRKPVRTSTLVQGLDSSIVIDPRRFHMTLGVMSLESDVDSTPSLPHSDEPVIDGGKTQNQHQNHLNPAAPKGIAPASSNDKVFLPASVSEKEKGRRTPSTALELLRSLQPQIKKILHGDTGLCVPLEVMDVLKTERIRPPRPAQTNVAPSNATLSAHAGQDQVGVERAQLGRVVARVEEGIHEPNQSSKVGASVLFLGPAHVPTSKISEERWRLTQVCDLVHRTFKQAGYIPDQRPLKLHCTILNASHRKPMRRIPFCYSDILALEDACKLIAVADSVQGANAVAPEINNVAIRDIDDPRRKSVSAAMPTPSLVKGMVEMAIEDKPDAINSGGSISAQRRAQHPPLVVPPPLNVNLGVCNVQSIELWVMGSRNENNEYVSLGGVSLD</sequence>
<feature type="compositionally biased region" description="Polar residues" evidence="1">
    <location>
        <begin position="177"/>
        <end position="186"/>
    </location>
</feature>
<dbReference type="InterPro" id="IPR009210">
    <property type="entry name" value="ASCC1"/>
</dbReference>
<dbReference type="OrthoDB" id="277832at2759"/>
<feature type="region of interest" description="Disordered" evidence="1">
    <location>
        <begin position="1"/>
        <end position="73"/>
    </location>
</feature>
<evidence type="ECO:0000313" key="3">
    <source>
        <dbReference type="EMBL" id="KAF5315281.1"/>
    </source>
</evidence>
<evidence type="ECO:0000313" key="4">
    <source>
        <dbReference type="Proteomes" id="UP000567179"/>
    </source>
</evidence>
<accession>A0A8H5EWU5</accession>
<dbReference type="PANTHER" id="PTHR13360:SF1">
    <property type="entry name" value="ACTIVATING SIGNAL COINTEGRATOR 1 COMPLEX SUBUNIT 1"/>
    <property type="match status" value="1"/>
</dbReference>
<dbReference type="Gene3D" id="3.90.1140.10">
    <property type="entry name" value="Cyclic phosphodiesterase"/>
    <property type="match status" value="1"/>
</dbReference>
<feature type="region of interest" description="Disordered" evidence="1">
    <location>
        <begin position="157"/>
        <end position="200"/>
    </location>
</feature>